<gene>
    <name evidence="4" type="primary">pctB_6</name>
    <name evidence="4" type="ORF">GALL_302040</name>
</gene>
<comment type="similarity">
    <text evidence="2">Belongs to the methyl-accepting chemotaxis (MCP) protein family.</text>
</comment>
<evidence type="ECO:0000256" key="1">
    <source>
        <dbReference type="ARBA" id="ARBA00023224"/>
    </source>
</evidence>
<dbReference type="GO" id="GO:0004888">
    <property type="term" value="F:transmembrane signaling receptor activity"/>
    <property type="evidence" value="ECO:0007669"/>
    <property type="project" value="InterPro"/>
</dbReference>
<reference evidence="4" key="1">
    <citation type="submission" date="2016-10" db="EMBL/GenBank/DDBJ databases">
        <title>Sequence of Gallionella enrichment culture.</title>
        <authorList>
            <person name="Poehlein A."/>
            <person name="Muehling M."/>
            <person name="Daniel R."/>
        </authorList>
    </citation>
    <scope>NUCLEOTIDE SEQUENCE</scope>
</reference>
<organism evidence="4">
    <name type="scientific">mine drainage metagenome</name>
    <dbReference type="NCBI Taxonomy" id="410659"/>
    <lineage>
        <taxon>unclassified sequences</taxon>
        <taxon>metagenomes</taxon>
        <taxon>ecological metagenomes</taxon>
    </lineage>
</organism>
<dbReference type="PANTHER" id="PTHR32089:SF112">
    <property type="entry name" value="LYSOZYME-LIKE PROTEIN-RELATED"/>
    <property type="match status" value="1"/>
</dbReference>
<dbReference type="Pfam" id="PF13682">
    <property type="entry name" value="CZB"/>
    <property type="match status" value="1"/>
</dbReference>
<dbReference type="GO" id="GO:0016020">
    <property type="term" value="C:membrane"/>
    <property type="evidence" value="ECO:0007669"/>
    <property type="project" value="InterPro"/>
</dbReference>
<dbReference type="CDD" id="cd11386">
    <property type="entry name" value="MCP_signal"/>
    <property type="match status" value="1"/>
</dbReference>
<dbReference type="GO" id="GO:0007165">
    <property type="term" value="P:signal transduction"/>
    <property type="evidence" value="ECO:0007669"/>
    <property type="project" value="UniProtKB-KW"/>
</dbReference>
<dbReference type="SUPFAM" id="SSF58104">
    <property type="entry name" value="Methyl-accepting chemotaxis protein (MCP) signaling domain"/>
    <property type="match status" value="1"/>
</dbReference>
<evidence type="ECO:0000256" key="2">
    <source>
        <dbReference type="ARBA" id="ARBA00029447"/>
    </source>
</evidence>
<dbReference type="GO" id="GO:0006935">
    <property type="term" value="P:chemotaxis"/>
    <property type="evidence" value="ECO:0007669"/>
    <property type="project" value="InterPro"/>
</dbReference>
<protein>
    <submittedName>
        <fullName evidence="4">Methyl-accepting chemotaxis protein PctB</fullName>
    </submittedName>
</protein>
<dbReference type="EMBL" id="MLJW01000397">
    <property type="protein sequence ID" value="OIQ87909.1"/>
    <property type="molecule type" value="Genomic_DNA"/>
</dbReference>
<keyword evidence="1" id="KW-0807">Transducer</keyword>
<dbReference type="AlphaFoldDB" id="A0A1J5RIF3"/>
<dbReference type="PROSITE" id="PS50111">
    <property type="entry name" value="CHEMOTAXIS_TRANSDUC_2"/>
    <property type="match status" value="1"/>
</dbReference>
<dbReference type="Pfam" id="PF00015">
    <property type="entry name" value="MCPsignal"/>
    <property type="match status" value="1"/>
</dbReference>
<sequence>MFHRKEKITDLAVLDRVEPESQSRDDDLIKAIDLIAAGKYLSVPPGDCPVGRKLFSLARQFHDSSLRRTKQVVGVSVVMNEATCHIAEMIREATEVGRRAQTIASATEELTTSVNEISRNSNNTADEAQAMQMVADKGLAATDEAIHAMEEIRAAVSSTASRVDSLNEASSQIGDIVNQIEAIAKQTNLLALNATIEAARAGEAGKGFAVVASEVKNLANQTAKATDTIRQRIETLRGEMAEIVQSMQGGAAAVEKGREVIAAAGDNVREVSGRITEMTGRVQEVSAILVQQSGAALHIAEEIQVIADMAERNVADITDSIGLLDHADPIIAEVVSELAGREILNFTVMVAQSDHMIWRKKLSNMLVGAAKLNPDELADHHGCRLGKWYDAVQDAEVKADATFRHLEGPHREVHAHGIEAARLYRQGDIIAAVDKVKQAAEASREVLADLRRLADRR</sequence>
<comment type="caution">
    <text evidence="4">The sequence shown here is derived from an EMBL/GenBank/DDBJ whole genome shotgun (WGS) entry which is preliminary data.</text>
</comment>
<dbReference type="InterPro" id="IPR004089">
    <property type="entry name" value="MCPsignal_dom"/>
</dbReference>
<name>A0A1J5RIF3_9ZZZZ</name>
<dbReference type="InterPro" id="IPR004090">
    <property type="entry name" value="Chemotax_Me-accpt_rcpt"/>
</dbReference>
<dbReference type="PRINTS" id="PR00260">
    <property type="entry name" value="CHEMTRNSDUCR"/>
</dbReference>
<dbReference type="Gene3D" id="1.20.120.30">
    <property type="entry name" value="Aspartate receptor, ligand-binding domain"/>
    <property type="match status" value="1"/>
</dbReference>
<evidence type="ECO:0000313" key="4">
    <source>
        <dbReference type="EMBL" id="OIQ87909.1"/>
    </source>
</evidence>
<dbReference type="Gene3D" id="1.10.287.950">
    <property type="entry name" value="Methyl-accepting chemotaxis protein"/>
    <property type="match status" value="1"/>
</dbReference>
<accession>A0A1J5RIF3</accession>
<dbReference type="InterPro" id="IPR025991">
    <property type="entry name" value="Chemoreceptor_zinc-bind_dom"/>
</dbReference>
<feature type="domain" description="Methyl-accepting transducer" evidence="3">
    <location>
        <begin position="71"/>
        <end position="307"/>
    </location>
</feature>
<proteinExistence type="inferred from homology"/>
<evidence type="ECO:0000259" key="3">
    <source>
        <dbReference type="PROSITE" id="PS50111"/>
    </source>
</evidence>
<dbReference type="SMART" id="SM00283">
    <property type="entry name" value="MA"/>
    <property type="match status" value="1"/>
</dbReference>
<dbReference type="PANTHER" id="PTHR32089">
    <property type="entry name" value="METHYL-ACCEPTING CHEMOTAXIS PROTEIN MCPB"/>
    <property type="match status" value="1"/>
</dbReference>